<dbReference type="EMBL" id="KV096456">
    <property type="protein sequence ID" value="KZT76751.1"/>
    <property type="molecule type" value="Genomic_DNA"/>
</dbReference>
<protein>
    <submittedName>
        <fullName evidence="1">Uncharacterized protein</fullName>
    </submittedName>
</protein>
<evidence type="ECO:0000313" key="2">
    <source>
        <dbReference type="Proteomes" id="UP000250235"/>
    </source>
</evidence>
<gene>
    <name evidence="1" type="ORF">F511_46225</name>
</gene>
<organism evidence="1 2">
    <name type="scientific">Dorcoceras hygrometricum</name>
    <dbReference type="NCBI Taxonomy" id="472368"/>
    <lineage>
        <taxon>Eukaryota</taxon>
        <taxon>Viridiplantae</taxon>
        <taxon>Streptophyta</taxon>
        <taxon>Embryophyta</taxon>
        <taxon>Tracheophyta</taxon>
        <taxon>Spermatophyta</taxon>
        <taxon>Magnoliopsida</taxon>
        <taxon>eudicotyledons</taxon>
        <taxon>Gunneridae</taxon>
        <taxon>Pentapetalae</taxon>
        <taxon>asterids</taxon>
        <taxon>lamiids</taxon>
        <taxon>Lamiales</taxon>
        <taxon>Gesneriaceae</taxon>
        <taxon>Didymocarpoideae</taxon>
        <taxon>Trichosporeae</taxon>
        <taxon>Loxocarpinae</taxon>
        <taxon>Dorcoceras</taxon>
    </lineage>
</organism>
<name>A0A2Z6ZV65_9LAMI</name>
<evidence type="ECO:0000313" key="1">
    <source>
        <dbReference type="EMBL" id="KZT76751.1"/>
    </source>
</evidence>
<dbReference type="Proteomes" id="UP000250235">
    <property type="component" value="Unassembled WGS sequence"/>
</dbReference>
<dbReference type="AlphaFoldDB" id="A0A2Z6ZV65"/>
<reference evidence="1 2" key="1">
    <citation type="journal article" date="2015" name="Proc. Natl. Acad. Sci. U.S.A.">
        <title>The resurrection genome of Boea hygrometrica: A blueprint for survival of dehydration.</title>
        <authorList>
            <person name="Xiao L."/>
            <person name="Yang G."/>
            <person name="Zhang L."/>
            <person name="Yang X."/>
            <person name="Zhao S."/>
            <person name="Ji Z."/>
            <person name="Zhou Q."/>
            <person name="Hu M."/>
            <person name="Wang Y."/>
            <person name="Chen M."/>
            <person name="Xu Y."/>
            <person name="Jin H."/>
            <person name="Xiao X."/>
            <person name="Hu G."/>
            <person name="Bao F."/>
            <person name="Hu Y."/>
            <person name="Wan P."/>
            <person name="Li L."/>
            <person name="Deng X."/>
            <person name="Kuang T."/>
            <person name="Xiang C."/>
            <person name="Zhu J.K."/>
            <person name="Oliver M.J."/>
            <person name="He Y."/>
        </authorList>
    </citation>
    <scope>NUCLEOTIDE SEQUENCE [LARGE SCALE GENOMIC DNA]</scope>
    <source>
        <strain evidence="2">cv. XS01</strain>
    </source>
</reference>
<sequence length="94" mass="10508">MSAHVIARWPRDAMRAGREIPCALPRMVADCWAPPRALVAQHGGRRWLRNARKLHDVGRNVRRAWRGGVRQAAARYALPAAAVILHVSRQRCGG</sequence>
<proteinExistence type="predicted"/>
<accession>A0A2Z6ZV65</accession>
<keyword evidence="2" id="KW-1185">Reference proteome</keyword>